<dbReference type="SMART" id="SM00972">
    <property type="entry name" value="SCPU"/>
    <property type="match status" value="1"/>
</dbReference>
<dbReference type="Proteomes" id="UP000279284">
    <property type="component" value="Chromosome"/>
</dbReference>
<dbReference type="KEGG" id="nci:NCTC10296_00907"/>
<evidence type="ECO:0000313" key="3">
    <source>
        <dbReference type="EMBL" id="VEF00541.1"/>
    </source>
</evidence>
<dbReference type="AlphaFoldDB" id="A0A448D774"/>
<accession>A0A448D774</accession>
<dbReference type="STRING" id="493.BWD07_09780"/>
<evidence type="ECO:0000313" key="4">
    <source>
        <dbReference type="Proteomes" id="UP000279284"/>
    </source>
</evidence>
<feature type="signal peptide" evidence="1">
    <location>
        <begin position="1"/>
        <end position="25"/>
    </location>
</feature>
<dbReference type="OrthoDB" id="6505076at2"/>
<sequence>MKAVKNLFVLTSTMAALSASGMAYAESVSSEFHVTIRITPVCEVETSTGNAPTQELTTPSAGADIDFGDHLSNSKAEVRQMSKAGAGGGIQVKCTKGTSYQIALTPDSTSSTTGAGTMSGLPGSAAANANDKIAYTLYKDDGYSEAWGNQKNVNTLTGTGEGIASPIHHPVYGKVAGTELDKTAGRYIDRVAVEVSY</sequence>
<keyword evidence="1" id="KW-0732">Signal</keyword>
<feature type="domain" description="Spore coat protein U/FanG" evidence="2">
    <location>
        <begin position="30"/>
        <end position="193"/>
    </location>
</feature>
<gene>
    <name evidence="3" type="ORF">NCTC10296_00907</name>
</gene>
<reference evidence="3 4" key="1">
    <citation type="submission" date="2018-12" db="EMBL/GenBank/DDBJ databases">
        <authorList>
            <consortium name="Pathogen Informatics"/>
        </authorList>
    </citation>
    <scope>NUCLEOTIDE SEQUENCE [LARGE SCALE GENOMIC DNA]</scope>
    <source>
        <strain evidence="3 4">NCTC10296</strain>
    </source>
</reference>
<dbReference type="InterPro" id="IPR007893">
    <property type="entry name" value="Spore_coat_U/FanG"/>
</dbReference>
<proteinExistence type="predicted"/>
<keyword evidence="4" id="KW-1185">Reference proteome</keyword>
<evidence type="ECO:0000256" key="1">
    <source>
        <dbReference type="SAM" id="SignalP"/>
    </source>
</evidence>
<feature type="chain" id="PRO_5019128842" evidence="1">
    <location>
        <begin position="26"/>
        <end position="197"/>
    </location>
</feature>
<protein>
    <submittedName>
        <fullName evidence="3">Uncharacterized secreted protein</fullName>
    </submittedName>
</protein>
<dbReference type="PANTHER" id="PTHR37089">
    <property type="entry name" value="PROTEIN U-RELATED"/>
    <property type="match status" value="1"/>
</dbReference>
<dbReference type="Pfam" id="PF05229">
    <property type="entry name" value="SCPU"/>
    <property type="match status" value="1"/>
</dbReference>
<dbReference type="InterPro" id="IPR053167">
    <property type="entry name" value="Spore_coat_component"/>
</dbReference>
<evidence type="ECO:0000259" key="2">
    <source>
        <dbReference type="Pfam" id="PF05229"/>
    </source>
</evidence>
<name>A0A448D774_9NEIS</name>
<dbReference type="EMBL" id="LR134313">
    <property type="protein sequence ID" value="VEF00541.1"/>
    <property type="molecule type" value="Genomic_DNA"/>
</dbReference>
<organism evidence="3 4">
    <name type="scientific">Neisseria canis</name>
    <dbReference type="NCBI Taxonomy" id="493"/>
    <lineage>
        <taxon>Bacteria</taxon>
        <taxon>Pseudomonadati</taxon>
        <taxon>Pseudomonadota</taxon>
        <taxon>Betaproteobacteria</taxon>
        <taxon>Neisseriales</taxon>
        <taxon>Neisseriaceae</taxon>
        <taxon>Neisseria</taxon>
    </lineage>
</organism>
<dbReference type="RefSeq" id="WP_085417237.1">
    <property type="nucleotide sequence ID" value="NZ_CAUJPY010000011.1"/>
</dbReference>